<proteinExistence type="predicted"/>
<keyword evidence="2" id="KW-1185">Reference proteome</keyword>
<dbReference type="VEuPathDB" id="VectorBase:GPPI028100"/>
<evidence type="ECO:0000313" key="2">
    <source>
        <dbReference type="Proteomes" id="UP000092460"/>
    </source>
</evidence>
<organism evidence="1 2">
    <name type="scientific">Glossina palpalis gambiensis</name>
    <dbReference type="NCBI Taxonomy" id="67801"/>
    <lineage>
        <taxon>Eukaryota</taxon>
        <taxon>Metazoa</taxon>
        <taxon>Ecdysozoa</taxon>
        <taxon>Arthropoda</taxon>
        <taxon>Hexapoda</taxon>
        <taxon>Insecta</taxon>
        <taxon>Pterygota</taxon>
        <taxon>Neoptera</taxon>
        <taxon>Endopterygota</taxon>
        <taxon>Diptera</taxon>
        <taxon>Brachycera</taxon>
        <taxon>Muscomorpha</taxon>
        <taxon>Hippoboscoidea</taxon>
        <taxon>Glossinidae</taxon>
        <taxon>Glossina</taxon>
    </lineage>
</organism>
<protein>
    <submittedName>
        <fullName evidence="1">Uncharacterized protein</fullName>
    </submittedName>
</protein>
<sequence length="323" mass="36866">MEYRTVLVFEMRSLLTTFSMTLKAYPITRYKGNPKLLLQNMRFAEEIGLDEYWKRRGARLLITSVRSIGDSAQFFTPAMPAMLKTGIERGIIGSEYICNLHSKTEETEDLETTKNAIQKDCADDDYTNAEKLEMLTSSLISSVGVRSCVRFYCVAEEVGAASLLEYYSGLLSIHWDDLTPQDFEHMSGPLLFKMLKSKTKYPLQAAVHLQKEDVVFLCLVESDAKRRKYRTGKCSRIRRKIAELTKAITKFADTYFNPHGKPTGDALIATLTRKDRELNDPVPQCEMVTFLKGDEIPPLDIHMYEPENVDLTYDIYGVSVQML</sequence>
<evidence type="ECO:0000313" key="1">
    <source>
        <dbReference type="EnsemblMetazoa" id="GPPI028100-PA"/>
    </source>
</evidence>
<dbReference type="CDD" id="cd18501">
    <property type="entry name" value="BACK_ANKFY1_Rank5"/>
    <property type="match status" value="1"/>
</dbReference>
<dbReference type="STRING" id="67801.A0A1B0BF71"/>
<dbReference type="EMBL" id="JXJN01013301">
    <property type="status" value="NOT_ANNOTATED_CDS"/>
    <property type="molecule type" value="Genomic_DNA"/>
</dbReference>
<dbReference type="AlphaFoldDB" id="A0A1B0BF71"/>
<dbReference type="InterPro" id="IPR049763">
    <property type="entry name" value="ANKFY1_BACK"/>
</dbReference>
<dbReference type="Proteomes" id="UP000092460">
    <property type="component" value="Unassembled WGS sequence"/>
</dbReference>
<name>A0A1B0BF71_9MUSC</name>
<accession>A0A1B0BF71</accession>
<dbReference type="EnsemblMetazoa" id="GPPI028100-RA">
    <property type="protein sequence ID" value="GPPI028100-PA"/>
    <property type="gene ID" value="GPPI028100"/>
</dbReference>
<reference evidence="1" key="2">
    <citation type="submission" date="2020-05" db="UniProtKB">
        <authorList>
            <consortium name="EnsemblMetazoa"/>
        </authorList>
    </citation>
    <scope>IDENTIFICATION</scope>
    <source>
        <strain evidence="1">IAEA</strain>
    </source>
</reference>
<reference evidence="2" key="1">
    <citation type="submission" date="2015-01" db="EMBL/GenBank/DDBJ databases">
        <authorList>
            <person name="Aksoy S."/>
            <person name="Warren W."/>
            <person name="Wilson R.K."/>
        </authorList>
    </citation>
    <scope>NUCLEOTIDE SEQUENCE [LARGE SCALE GENOMIC DNA]</scope>
    <source>
        <strain evidence="2">IAEA</strain>
    </source>
</reference>